<dbReference type="EMBL" id="JWZT01003181">
    <property type="protein sequence ID" value="KII67468.1"/>
    <property type="molecule type" value="Genomic_DNA"/>
</dbReference>
<protein>
    <submittedName>
        <fullName evidence="1">Uncharacterized protein</fullName>
    </submittedName>
</protein>
<dbReference type="Proteomes" id="UP000031668">
    <property type="component" value="Unassembled WGS sequence"/>
</dbReference>
<keyword evidence="2" id="KW-1185">Reference proteome</keyword>
<accession>A0A0C2JDZ8</accession>
<organism evidence="1 2">
    <name type="scientific">Thelohanellus kitauei</name>
    <name type="common">Myxosporean</name>
    <dbReference type="NCBI Taxonomy" id="669202"/>
    <lineage>
        <taxon>Eukaryota</taxon>
        <taxon>Metazoa</taxon>
        <taxon>Cnidaria</taxon>
        <taxon>Myxozoa</taxon>
        <taxon>Myxosporea</taxon>
        <taxon>Bivalvulida</taxon>
        <taxon>Platysporina</taxon>
        <taxon>Myxobolidae</taxon>
        <taxon>Thelohanellus</taxon>
    </lineage>
</organism>
<dbReference type="AlphaFoldDB" id="A0A0C2JDZ8"/>
<name>A0A0C2JDZ8_THEKT</name>
<dbReference type="OrthoDB" id="7701410at2759"/>
<proteinExistence type="predicted"/>
<gene>
    <name evidence="1" type="ORF">RF11_07460</name>
</gene>
<sequence>MKGDFYAHSPEGELIIQEYIRNAESPKLSNQIDAVYKFITHRWDKGLRYAIHSFIVDFPESLFQEFKRMCNTEFKVENYFNKKILIFDVFTFIFRRFCFQNISEFTALPFVLLFLKHIEIPQFIKDYDITKLIKSISVCIAYDPIKIMFINENGIYNLYNYFKSFTVKQTKILREIVEQIYDLEPFHRSSLSILKIEVGLDILLKSYRTSPNEDFKRLILNVLKMLDRCGFSDECRYDVNLFYDVTIITLLQNSTRSKKKYSLCLKDFSKIWIGILNGSKYLFKIDRIDKLLYFAALFSFDLFRKIDNVTRYSNLKVTKSISQQFYIMYLSLVTFPIHTECYNKLLKTLLNELHTSFQQYIEKKLISKLSIENQFLILQYYIKSAVTLNIKISSSDYEYIDMFFKMQDDIPSLSYFH</sequence>
<evidence type="ECO:0000313" key="2">
    <source>
        <dbReference type="Proteomes" id="UP000031668"/>
    </source>
</evidence>
<evidence type="ECO:0000313" key="1">
    <source>
        <dbReference type="EMBL" id="KII67468.1"/>
    </source>
</evidence>
<comment type="caution">
    <text evidence="1">The sequence shown here is derived from an EMBL/GenBank/DDBJ whole genome shotgun (WGS) entry which is preliminary data.</text>
</comment>
<reference evidence="1 2" key="1">
    <citation type="journal article" date="2014" name="Genome Biol. Evol.">
        <title>The genome of the myxosporean Thelohanellus kitauei shows adaptations to nutrient acquisition within its fish host.</title>
        <authorList>
            <person name="Yang Y."/>
            <person name="Xiong J."/>
            <person name="Zhou Z."/>
            <person name="Huo F."/>
            <person name="Miao W."/>
            <person name="Ran C."/>
            <person name="Liu Y."/>
            <person name="Zhang J."/>
            <person name="Feng J."/>
            <person name="Wang M."/>
            <person name="Wang M."/>
            <person name="Wang L."/>
            <person name="Yao B."/>
        </authorList>
    </citation>
    <scope>NUCLEOTIDE SEQUENCE [LARGE SCALE GENOMIC DNA]</scope>
    <source>
        <strain evidence="1">Wuqing</strain>
    </source>
</reference>